<evidence type="ECO:0000313" key="3">
    <source>
        <dbReference type="EMBL" id="KAK0708566.1"/>
    </source>
</evidence>
<gene>
    <name evidence="3" type="ORF">B0H67DRAFT_557019</name>
</gene>
<keyword evidence="2" id="KW-0732">Signal</keyword>
<name>A0AA40A3G0_9PEZI</name>
<feature type="region of interest" description="Disordered" evidence="1">
    <location>
        <begin position="66"/>
        <end position="108"/>
    </location>
</feature>
<keyword evidence="4" id="KW-1185">Reference proteome</keyword>
<evidence type="ECO:0008006" key="5">
    <source>
        <dbReference type="Google" id="ProtNLM"/>
    </source>
</evidence>
<sequence length="108" mass="11030">MPDTCPCRPAGFALSLIFSLAPTPPAMATAGVPRALAATSATLVPPFCPQFAHGLPTSCQTAVNAGAEAKEDRNNTARPRSTHARACSGRARDLWSPTRDADAGGSPG</sequence>
<accession>A0AA40A3G0</accession>
<dbReference type="Proteomes" id="UP001172102">
    <property type="component" value="Unassembled WGS sequence"/>
</dbReference>
<comment type="caution">
    <text evidence="3">The sequence shown here is derived from an EMBL/GenBank/DDBJ whole genome shotgun (WGS) entry which is preliminary data.</text>
</comment>
<organism evidence="3 4">
    <name type="scientific">Lasiosphaeris hirsuta</name>
    <dbReference type="NCBI Taxonomy" id="260670"/>
    <lineage>
        <taxon>Eukaryota</taxon>
        <taxon>Fungi</taxon>
        <taxon>Dikarya</taxon>
        <taxon>Ascomycota</taxon>
        <taxon>Pezizomycotina</taxon>
        <taxon>Sordariomycetes</taxon>
        <taxon>Sordariomycetidae</taxon>
        <taxon>Sordariales</taxon>
        <taxon>Lasiosphaeriaceae</taxon>
        <taxon>Lasiosphaeris</taxon>
    </lineage>
</organism>
<evidence type="ECO:0000313" key="4">
    <source>
        <dbReference type="Proteomes" id="UP001172102"/>
    </source>
</evidence>
<feature type="chain" id="PRO_5041295221" description="Secreted protein" evidence="2">
    <location>
        <begin position="29"/>
        <end position="108"/>
    </location>
</feature>
<protein>
    <recommendedName>
        <fullName evidence="5">Secreted protein</fullName>
    </recommendedName>
</protein>
<dbReference type="AlphaFoldDB" id="A0AA40A3G0"/>
<dbReference type="EMBL" id="JAUKUA010000006">
    <property type="protein sequence ID" value="KAK0708566.1"/>
    <property type="molecule type" value="Genomic_DNA"/>
</dbReference>
<feature type="signal peptide" evidence="2">
    <location>
        <begin position="1"/>
        <end position="28"/>
    </location>
</feature>
<proteinExistence type="predicted"/>
<evidence type="ECO:0000256" key="2">
    <source>
        <dbReference type="SAM" id="SignalP"/>
    </source>
</evidence>
<evidence type="ECO:0000256" key="1">
    <source>
        <dbReference type="SAM" id="MobiDB-lite"/>
    </source>
</evidence>
<reference evidence="3" key="1">
    <citation type="submission" date="2023-06" db="EMBL/GenBank/DDBJ databases">
        <title>Genome-scale phylogeny and comparative genomics of the fungal order Sordariales.</title>
        <authorList>
            <consortium name="Lawrence Berkeley National Laboratory"/>
            <person name="Hensen N."/>
            <person name="Bonometti L."/>
            <person name="Westerberg I."/>
            <person name="Brannstrom I.O."/>
            <person name="Guillou S."/>
            <person name="Cros-Aarteil S."/>
            <person name="Calhoun S."/>
            <person name="Haridas S."/>
            <person name="Kuo A."/>
            <person name="Mondo S."/>
            <person name="Pangilinan J."/>
            <person name="Riley R."/>
            <person name="Labutti K."/>
            <person name="Andreopoulos B."/>
            <person name="Lipzen A."/>
            <person name="Chen C."/>
            <person name="Yanf M."/>
            <person name="Daum C."/>
            <person name="Ng V."/>
            <person name="Clum A."/>
            <person name="Steindorff A."/>
            <person name="Ohm R."/>
            <person name="Martin F."/>
            <person name="Silar P."/>
            <person name="Natvig D."/>
            <person name="Lalanne C."/>
            <person name="Gautier V."/>
            <person name="Ament-Velasquez S.L."/>
            <person name="Kruys A."/>
            <person name="Hutchinson M.I."/>
            <person name="Powell A.J."/>
            <person name="Barry K."/>
            <person name="Miller A.N."/>
            <person name="Grigoriev I.V."/>
            <person name="Debuchy R."/>
            <person name="Gladieux P."/>
            <person name="Thoren M.H."/>
            <person name="Johannesson H."/>
        </authorList>
    </citation>
    <scope>NUCLEOTIDE SEQUENCE</scope>
    <source>
        <strain evidence="3">SMH4607-1</strain>
    </source>
</reference>